<evidence type="ECO:0000256" key="1">
    <source>
        <dbReference type="SAM" id="Phobius"/>
    </source>
</evidence>
<keyword evidence="1" id="KW-1133">Transmembrane helix</keyword>
<dbReference type="EnsemblPlants" id="OB05G18980.1">
    <property type="protein sequence ID" value="OB05G18980.1"/>
    <property type="gene ID" value="OB05G18980"/>
</dbReference>
<dbReference type="Proteomes" id="UP000006038">
    <property type="component" value="Chromosome 5"/>
</dbReference>
<keyword evidence="1" id="KW-0812">Transmembrane</keyword>
<organism evidence="2">
    <name type="scientific">Oryza brachyantha</name>
    <name type="common">malo sina</name>
    <dbReference type="NCBI Taxonomy" id="4533"/>
    <lineage>
        <taxon>Eukaryota</taxon>
        <taxon>Viridiplantae</taxon>
        <taxon>Streptophyta</taxon>
        <taxon>Embryophyta</taxon>
        <taxon>Tracheophyta</taxon>
        <taxon>Spermatophyta</taxon>
        <taxon>Magnoliopsida</taxon>
        <taxon>Liliopsida</taxon>
        <taxon>Poales</taxon>
        <taxon>Poaceae</taxon>
        <taxon>BOP clade</taxon>
        <taxon>Oryzoideae</taxon>
        <taxon>Oryzeae</taxon>
        <taxon>Oryzinae</taxon>
        <taxon>Oryza</taxon>
    </lineage>
</organism>
<feature type="transmembrane region" description="Helical" evidence="1">
    <location>
        <begin position="88"/>
        <end position="109"/>
    </location>
</feature>
<feature type="transmembrane region" description="Helical" evidence="1">
    <location>
        <begin position="20"/>
        <end position="48"/>
    </location>
</feature>
<evidence type="ECO:0000313" key="2">
    <source>
        <dbReference type="EnsemblPlants" id="OB05G18980.1"/>
    </source>
</evidence>
<accession>J3M5M4</accession>
<keyword evidence="1" id="KW-0472">Membrane</keyword>
<dbReference type="Gramene" id="OB05G18980.1">
    <property type="protein sequence ID" value="OB05G18980.1"/>
    <property type="gene ID" value="OB05G18980"/>
</dbReference>
<reference evidence="2" key="2">
    <citation type="submission" date="2013-04" db="UniProtKB">
        <authorList>
            <consortium name="EnsemblPlants"/>
        </authorList>
    </citation>
    <scope>IDENTIFICATION</scope>
</reference>
<keyword evidence="3" id="KW-1185">Reference proteome</keyword>
<proteinExistence type="predicted"/>
<sequence length="110" mass="12333">MILSSLAIPVILQHRILLPYLYIYLIVFSMLIILLHNSVTFFCSNVYLCRSYSIILSLQSTLRKGISSLSLGETTSLKMLVCLSSKPTVVFIGVLILGGCFCLSSHFFYM</sequence>
<dbReference type="AlphaFoldDB" id="J3M5M4"/>
<protein>
    <submittedName>
        <fullName evidence="2">Uncharacterized protein</fullName>
    </submittedName>
</protein>
<name>J3M5M4_ORYBR</name>
<reference evidence="2" key="1">
    <citation type="journal article" date="2013" name="Nat. Commun.">
        <title>Whole-genome sequencing of Oryza brachyantha reveals mechanisms underlying Oryza genome evolution.</title>
        <authorList>
            <person name="Chen J."/>
            <person name="Huang Q."/>
            <person name="Gao D."/>
            <person name="Wang J."/>
            <person name="Lang Y."/>
            <person name="Liu T."/>
            <person name="Li B."/>
            <person name="Bai Z."/>
            <person name="Luis Goicoechea J."/>
            <person name="Liang C."/>
            <person name="Chen C."/>
            <person name="Zhang W."/>
            <person name="Sun S."/>
            <person name="Liao Y."/>
            <person name="Zhang X."/>
            <person name="Yang L."/>
            <person name="Song C."/>
            <person name="Wang M."/>
            <person name="Shi J."/>
            <person name="Liu G."/>
            <person name="Liu J."/>
            <person name="Zhou H."/>
            <person name="Zhou W."/>
            <person name="Yu Q."/>
            <person name="An N."/>
            <person name="Chen Y."/>
            <person name="Cai Q."/>
            <person name="Wang B."/>
            <person name="Liu B."/>
            <person name="Min J."/>
            <person name="Huang Y."/>
            <person name="Wu H."/>
            <person name="Li Z."/>
            <person name="Zhang Y."/>
            <person name="Yin Y."/>
            <person name="Song W."/>
            <person name="Jiang J."/>
            <person name="Jackson S.A."/>
            <person name="Wing R.A."/>
            <person name="Wang J."/>
            <person name="Chen M."/>
        </authorList>
    </citation>
    <scope>NUCLEOTIDE SEQUENCE [LARGE SCALE GENOMIC DNA]</scope>
    <source>
        <strain evidence="2">cv. IRGC 101232</strain>
    </source>
</reference>
<dbReference type="HOGENOM" id="CLU_2174887_0_0_1"/>
<evidence type="ECO:0000313" key="3">
    <source>
        <dbReference type="Proteomes" id="UP000006038"/>
    </source>
</evidence>